<sequence length="412" mass="46497">MLPSDKVTGFVRPKFDRYLFRWPITEITEPCLTDTNKFPNWISRYKEIAMLKRNAVAMAISSLLMASAAQAATIYENENGDYLKLYGEVGVGGHIGANFEYGEFYTDEKSYIDDSFATMGVRGKNGRMHYRLELDYERENWQYGSGDLVLSIDKLFLGYDLLESNDFNQYIEVGLTDTAFDDYDKWGDFTFDTTVETGEAGDQDMTIKYEGRFFSDIKVGASYTYGGKSSSGSELGDIVNGYLGYFGERFSAVVGLEGRGGSDGKSKYGEQQLLGFGARFAVTEAIHLGFNAFLEKEDIAQDKTLVSTDPTTGEKSYVYNNFQTEENKGALVSAKYIFTPQWEFTASYNFEQYEKWDNTSDVWDGKDNSWGKERVWGTLGVNYKPTKSTVIALEMNTGEAAQDAYAYARVYF</sequence>
<dbReference type="SUPFAM" id="SSF56935">
    <property type="entry name" value="Porins"/>
    <property type="match status" value="1"/>
</dbReference>
<protein>
    <submittedName>
        <fullName evidence="1">Porin</fullName>
    </submittedName>
</protein>
<evidence type="ECO:0000313" key="1">
    <source>
        <dbReference type="EMBL" id="POB43451.1"/>
    </source>
</evidence>
<comment type="caution">
    <text evidence="1">The sequence shown here is derived from an EMBL/GenBank/DDBJ whole genome shotgun (WGS) entry which is preliminary data.</text>
</comment>
<reference evidence="1 2" key="1">
    <citation type="journal article" date="2018" name="Front. Microbiol.">
        <title>Phylogeny of Vibrio vulnificus from the Analysis of the Core-Genome: Implications for Intra-Species Taxonomy.</title>
        <authorList>
            <person name="Roig F.J."/>
            <person name="Gonzalez-Candelas F."/>
            <person name="Sanjuan E."/>
            <person name="Fouz B."/>
            <person name="Feil E.J."/>
            <person name="Llorens C."/>
            <person name="Baker-Austin C."/>
            <person name="Oliver J.D."/>
            <person name="Danin-Poleg Y."/>
            <person name="Gibas C.J."/>
            <person name="Kashi Y."/>
            <person name="Gulig P.A."/>
            <person name="Morrison S.S."/>
            <person name="Amaro C."/>
        </authorList>
    </citation>
    <scope>NUCLEOTIDE SEQUENCE [LARGE SCALE GENOMIC DNA]</scope>
    <source>
        <strain evidence="1 2">CECT4608</strain>
    </source>
</reference>
<proteinExistence type="predicted"/>
<accession>A0A2S3QXQ7</accession>
<name>A0A2S3QXQ7_VIBVL</name>
<dbReference type="AlphaFoldDB" id="A0A2S3QXQ7"/>
<organism evidence="1 2">
    <name type="scientific">Vibrio vulnificus</name>
    <dbReference type="NCBI Taxonomy" id="672"/>
    <lineage>
        <taxon>Bacteria</taxon>
        <taxon>Pseudomonadati</taxon>
        <taxon>Pseudomonadota</taxon>
        <taxon>Gammaproteobacteria</taxon>
        <taxon>Vibrionales</taxon>
        <taxon>Vibrionaceae</taxon>
        <taxon>Vibrio</taxon>
    </lineage>
</organism>
<evidence type="ECO:0000313" key="2">
    <source>
        <dbReference type="Proteomes" id="UP000237466"/>
    </source>
</evidence>
<gene>
    <name evidence="1" type="ORF">CRN52_20730</name>
</gene>
<dbReference type="EMBL" id="PDGH01000131">
    <property type="protein sequence ID" value="POB43451.1"/>
    <property type="molecule type" value="Genomic_DNA"/>
</dbReference>
<dbReference type="Proteomes" id="UP000237466">
    <property type="component" value="Unassembled WGS sequence"/>
</dbReference>